<gene>
    <name evidence="2" type="ORF">EYF80_029196</name>
</gene>
<organism evidence="2 3">
    <name type="scientific">Liparis tanakae</name>
    <name type="common">Tanaka's snailfish</name>
    <dbReference type="NCBI Taxonomy" id="230148"/>
    <lineage>
        <taxon>Eukaryota</taxon>
        <taxon>Metazoa</taxon>
        <taxon>Chordata</taxon>
        <taxon>Craniata</taxon>
        <taxon>Vertebrata</taxon>
        <taxon>Euteleostomi</taxon>
        <taxon>Actinopterygii</taxon>
        <taxon>Neopterygii</taxon>
        <taxon>Teleostei</taxon>
        <taxon>Neoteleostei</taxon>
        <taxon>Acanthomorphata</taxon>
        <taxon>Eupercaria</taxon>
        <taxon>Perciformes</taxon>
        <taxon>Cottioidei</taxon>
        <taxon>Cottales</taxon>
        <taxon>Liparidae</taxon>
        <taxon>Liparis</taxon>
    </lineage>
</organism>
<sequence>MKKTRRCSRNADGEVDGEGSAGETGGADGGCFRCLEHDPGSHKTLPTLALTTKGHSPDH</sequence>
<dbReference type="AlphaFoldDB" id="A0A4Z2H5T0"/>
<accession>A0A4Z2H5T0</accession>
<evidence type="ECO:0000313" key="3">
    <source>
        <dbReference type="Proteomes" id="UP000314294"/>
    </source>
</evidence>
<proteinExistence type="predicted"/>
<keyword evidence="3" id="KW-1185">Reference proteome</keyword>
<name>A0A4Z2H5T0_9TELE</name>
<feature type="region of interest" description="Disordered" evidence="1">
    <location>
        <begin position="1"/>
        <end position="31"/>
    </location>
</feature>
<feature type="compositionally biased region" description="Gly residues" evidence="1">
    <location>
        <begin position="19"/>
        <end position="29"/>
    </location>
</feature>
<comment type="caution">
    <text evidence="2">The sequence shown here is derived from an EMBL/GenBank/DDBJ whole genome shotgun (WGS) entry which is preliminary data.</text>
</comment>
<evidence type="ECO:0000256" key="1">
    <source>
        <dbReference type="SAM" id="MobiDB-lite"/>
    </source>
</evidence>
<dbReference type="EMBL" id="SRLO01000331">
    <property type="protein sequence ID" value="TNN60595.1"/>
    <property type="molecule type" value="Genomic_DNA"/>
</dbReference>
<dbReference type="Proteomes" id="UP000314294">
    <property type="component" value="Unassembled WGS sequence"/>
</dbReference>
<reference evidence="2 3" key="1">
    <citation type="submission" date="2019-03" db="EMBL/GenBank/DDBJ databases">
        <title>First draft genome of Liparis tanakae, snailfish: a comprehensive survey of snailfish specific genes.</title>
        <authorList>
            <person name="Kim W."/>
            <person name="Song I."/>
            <person name="Jeong J.-H."/>
            <person name="Kim D."/>
            <person name="Kim S."/>
            <person name="Ryu S."/>
            <person name="Song J.Y."/>
            <person name="Lee S.K."/>
        </authorList>
    </citation>
    <scope>NUCLEOTIDE SEQUENCE [LARGE SCALE GENOMIC DNA]</scope>
    <source>
        <tissue evidence="2">Muscle</tissue>
    </source>
</reference>
<evidence type="ECO:0000313" key="2">
    <source>
        <dbReference type="EMBL" id="TNN60595.1"/>
    </source>
</evidence>
<protein>
    <submittedName>
        <fullName evidence="2">Uncharacterized protein</fullName>
    </submittedName>
</protein>